<name>A0A1J5SFU6_9ZZZZ</name>
<dbReference type="Pfam" id="PF07238">
    <property type="entry name" value="PilZ"/>
    <property type="match status" value="1"/>
</dbReference>
<dbReference type="InterPro" id="IPR009875">
    <property type="entry name" value="PilZ_domain"/>
</dbReference>
<reference evidence="2" key="1">
    <citation type="submission" date="2016-10" db="EMBL/GenBank/DDBJ databases">
        <title>Sequence of Gallionella enrichment culture.</title>
        <authorList>
            <person name="Poehlein A."/>
            <person name="Muehling M."/>
            <person name="Daniel R."/>
        </authorList>
    </citation>
    <scope>NUCLEOTIDE SEQUENCE</scope>
</reference>
<proteinExistence type="predicted"/>
<comment type="caution">
    <text evidence="2">The sequence shown here is derived from an EMBL/GenBank/DDBJ whole genome shotgun (WGS) entry which is preliminary data.</text>
</comment>
<organism evidence="2">
    <name type="scientific">mine drainage metagenome</name>
    <dbReference type="NCBI Taxonomy" id="410659"/>
    <lineage>
        <taxon>unclassified sequences</taxon>
        <taxon>metagenomes</taxon>
        <taxon>ecological metagenomes</taxon>
    </lineage>
</organism>
<evidence type="ECO:0000313" key="2">
    <source>
        <dbReference type="EMBL" id="OIR03061.1"/>
    </source>
</evidence>
<gene>
    <name evidence="2" type="ORF">GALL_148390</name>
</gene>
<dbReference type="Gene3D" id="2.40.10.220">
    <property type="entry name" value="predicted glycosyltransferase like domains"/>
    <property type="match status" value="1"/>
</dbReference>
<sequence length="123" mass="13158">MSDQVAKPTGAGRPSVLSLNINSKSALYSAYMPFLKRGGLFIPTSRPYTLGDEIFMLLTLMEEPARLPIAGTVVWVTPADAQSNKIQGIGIQFSDDESGVAAKLKIEALLGAHLGSDRQTHSL</sequence>
<dbReference type="GO" id="GO:0035438">
    <property type="term" value="F:cyclic-di-GMP binding"/>
    <property type="evidence" value="ECO:0007669"/>
    <property type="project" value="InterPro"/>
</dbReference>
<dbReference type="AlphaFoldDB" id="A0A1J5SFU6"/>
<dbReference type="EMBL" id="MLJW01000069">
    <property type="protein sequence ID" value="OIR03061.1"/>
    <property type="molecule type" value="Genomic_DNA"/>
</dbReference>
<accession>A0A1J5SFU6</accession>
<feature type="domain" description="PilZ" evidence="1">
    <location>
        <begin position="17"/>
        <end position="100"/>
    </location>
</feature>
<protein>
    <submittedName>
        <fullName evidence="2">PilZ domain protein</fullName>
    </submittedName>
</protein>
<evidence type="ECO:0000259" key="1">
    <source>
        <dbReference type="Pfam" id="PF07238"/>
    </source>
</evidence>